<sequence>MKVKDIMTKLVVSLNADDTIERAAEIMRHNNIGAVPVCDNNKIIGIVTDRDIAIRSSVKGGDYKSGKVRDIMSSNPVTGSPDMNVEDASRVMSERQIRRIPVVENDCLVGMVSLGDLATNSKSNNHAGDALSNISKPSMS</sequence>
<dbReference type="EMBL" id="JBGFFE010000002">
    <property type="protein sequence ID" value="MEY8762551.1"/>
    <property type="molecule type" value="Genomic_DNA"/>
</dbReference>
<organism evidence="5 6">
    <name type="scientific">Clostridium lapidicellarium</name>
    <dbReference type="NCBI Taxonomy" id="3240931"/>
    <lineage>
        <taxon>Bacteria</taxon>
        <taxon>Bacillati</taxon>
        <taxon>Bacillota</taxon>
        <taxon>Clostridia</taxon>
        <taxon>Eubacteriales</taxon>
        <taxon>Clostridiaceae</taxon>
        <taxon>Clostridium</taxon>
    </lineage>
</organism>
<dbReference type="PROSITE" id="PS51371">
    <property type="entry name" value="CBS"/>
    <property type="match status" value="2"/>
</dbReference>
<feature type="domain" description="CBS" evidence="4">
    <location>
        <begin position="7"/>
        <end position="63"/>
    </location>
</feature>
<dbReference type="InterPro" id="IPR000644">
    <property type="entry name" value="CBS_dom"/>
</dbReference>
<dbReference type="Proteomes" id="UP001565220">
    <property type="component" value="Unassembled WGS sequence"/>
</dbReference>
<evidence type="ECO:0000256" key="2">
    <source>
        <dbReference type="PROSITE-ProRule" id="PRU00703"/>
    </source>
</evidence>
<dbReference type="RefSeq" id="WP_294181135.1">
    <property type="nucleotide sequence ID" value="NZ_JBGFFE010000002.1"/>
</dbReference>
<feature type="domain" description="CBS" evidence="4">
    <location>
        <begin position="72"/>
        <end position="128"/>
    </location>
</feature>
<evidence type="ECO:0000313" key="6">
    <source>
        <dbReference type="Proteomes" id="UP001565220"/>
    </source>
</evidence>
<evidence type="ECO:0000256" key="1">
    <source>
        <dbReference type="ARBA" id="ARBA00023122"/>
    </source>
</evidence>
<comment type="caution">
    <text evidence="5">The sequence shown here is derived from an EMBL/GenBank/DDBJ whole genome shotgun (WGS) entry which is preliminary data.</text>
</comment>
<dbReference type="PANTHER" id="PTHR43080">
    <property type="entry name" value="CBS DOMAIN-CONTAINING PROTEIN CBSX3, MITOCHONDRIAL"/>
    <property type="match status" value="1"/>
</dbReference>
<accession>A0ABV4DTH8</accession>
<gene>
    <name evidence="5" type="ORF">AB8S09_02645</name>
</gene>
<evidence type="ECO:0000259" key="4">
    <source>
        <dbReference type="PROSITE" id="PS51371"/>
    </source>
</evidence>
<dbReference type="SUPFAM" id="SSF54631">
    <property type="entry name" value="CBS-domain pair"/>
    <property type="match status" value="1"/>
</dbReference>
<feature type="region of interest" description="Disordered" evidence="3">
    <location>
        <begin position="61"/>
        <end position="84"/>
    </location>
</feature>
<keyword evidence="6" id="KW-1185">Reference proteome</keyword>
<dbReference type="InterPro" id="IPR046342">
    <property type="entry name" value="CBS_dom_sf"/>
</dbReference>
<reference evidence="5 6" key="1">
    <citation type="submission" date="2024-08" db="EMBL/GenBank/DDBJ databases">
        <title>Clostridium lapicellarii sp. nov., and Clostridium renhuaiense sp. nov., two species isolated from the mud in a fermentation cellar used for producing sauce-flavour Chinese liquors.</title>
        <authorList>
            <person name="Yang F."/>
            <person name="Wang H."/>
            <person name="Chen L.Q."/>
            <person name="Zhou N."/>
            <person name="Lu J.J."/>
            <person name="Pu X.X."/>
            <person name="Wan B."/>
            <person name="Wang L."/>
            <person name="Liu S.J."/>
        </authorList>
    </citation>
    <scope>NUCLEOTIDE SEQUENCE [LARGE SCALE GENOMIC DNA]</scope>
    <source>
        <strain evidence="5 6">MT-113</strain>
    </source>
</reference>
<dbReference type="SMART" id="SM00116">
    <property type="entry name" value="CBS"/>
    <property type="match status" value="2"/>
</dbReference>
<feature type="region of interest" description="Disordered" evidence="3">
    <location>
        <begin position="119"/>
        <end position="140"/>
    </location>
</feature>
<dbReference type="PANTHER" id="PTHR43080:SF2">
    <property type="entry name" value="CBS DOMAIN-CONTAINING PROTEIN"/>
    <property type="match status" value="1"/>
</dbReference>
<proteinExistence type="predicted"/>
<dbReference type="CDD" id="cd04622">
    <property type="entry name" value="CBS_pair_HRP1_like"/>
    <property type="match status" value="1"/>
</dbReference>
<evidence type="ECO:0000313" key="5">
    <source>
        <dbReference type="EMBL" id="MEY8762551.1"/>
    </source>
</evidence>
<name>A0ABV4DTH8_9CLOT</name>
<feature type="compositionally biased region" description="Basic and acidic residues" evidence="3">
    <location>
        <begin position="61"/>
        <end position="70"/>
    </location>
</feature>
<evidence type="ECO:0000256" key="3">
    <source>
        <dbReference type="SAM" id="MobiDB-lite"/>
    </source>
</evidence>
<dbReference type="InterPro" id="IPR051257">
    <property type="entry name" value="Diverse_CBS-Domain"/>
</dbReference>
<dbReference type="Pfam" id="PF00571">
    <property type="entry name" value="CBS"/>
    <property type="match status" value="2"/>
</dbReference>
<keyword evidence="1 2" id="KW-0129">CBS domain</keyword>
<dbReference type="Gene3D" id="3.10.580.10">
    <property type="entry name" value="CBS-domain"/>
    <property type="match status" value="1"/>
</dbReference>
<protein>
    <submittedName>
        <fullName evidence="5">CBS domain-containing protein</fullName>
    </submittedName>
</protein>